<reference evidence="4" key="1">
    <citation type="journal article" date="2019" name="Int. J. Syst. Evol. Microbiol.">
        <title>The Global Catalogue of Microorganisms (GCM) 10K type strain sequencing project: providing services to taxonomists for standard genome sequencing and annotation.</title>
        <authorList>
            <consortium name="The Broad Institute Genomics Platform"/>
            <consortium name="The Broad Institute Genome Sequencing Center for Infectious Disease"/>
            <person name="Wu L."/>
            <person name="Ma J."/>
        </authorList>
    </citation>
    <scope>NUCLEOTIDE SEQUENCE [LARGE SCALE GENOMIC DNA]</scope>
    <source>
        <strain evidence="4">JCM 17927</strain>
    </source>
</reference>
<keyword evidence="2" id="KW-0812">Transmembrane</keyword>
<sequence>MQKHPIDDLFGRQLKQASLKPSADAWARLQERQGYKKRPVAMWWYASAAACLLLVGLTGWWLWQTNLDITLKAGIAKQAGKVQPQITQPQPDDNAYPAAKEQANEPVIASVDKKAGKKTGGLAQPSADLTSATAEAVKPAEELAGKNTNSTEAEPVVVARAVPVQEKAVAPVVLSTEEKTLIVQLAPPQEMSGKAYDEGDHQSEGTEQSNKKKRTKMGRILRQLNNLREGEPIDWQEVGVQPGNLLAKASKTVDEGREKISDSYENIRSNAFKKHAEEK</sequence>
<proteinExistence type="predicted"/>
<keyword evidence="2" id="KW-0472">Membrane</keyword>
<evidence type="ECO:0000256" key="2">
    <source>
        <dbReference type="SAM" id="Phobius"/>
    </source>
</evidence>
<dbReference type="Proteomes" id="UP001501175">
    <property type="component" value="Unassembled WGS sequence"/>
</dbReference>
<keyword evidence="2" id="KW-1133">Transmembrane helix</keyword>
<name>A0ABP8NN28_9BACT</name>
<feature type="transmembrane region" description="Helical" evidence="2">
    <location>
        <begin position="42"/>
        <end position="63"/>
    </location>
</feature>
<accession>A0ABP8NN28</accession>
<feature type="region of interest" description="Disordered" evidence="1">
    <location>
        <begin position="115"/>
        <end position="134"/>
    </location>
</feature>
<evidence type="ECO:0000256" key="1">
    <source>
        <dbReference type="SAM" id="MobiDB-lite"/>
    </source>
</evidence>
<protein>
    <submittedName>
        <fullName evidence="3">Uncharacterized protein</fullName>
    </submittedName>
</protein>
<organism evidence="3 4">
    <name type="scientific">Nibrella saemangeumensis</name>
    <dbReference type="NCBI Taxonomy" id="1084526"/>
    <lineage>
        <taxon>Bacteria</taxon>
        <taxon>Pseudomonadati</taxon>
        <taxon>Bacteroidota</taxon>
        <taxon>Cytophagia</taxon>
        <taxon>Cytophagales</taxon>
        <taxon>Spirosomataceae</taxon>
        <taxon>Nibrella</taxon>
    </lineage>
</organism>
<dbReference type="EMBL" id="BAABHD010000083">
    <property type="protein sequence ID" value="GAA4468577.1"/>
    <property type="molecule type" value="Genomic_DNA"/>
</dbReference>
<keyword evidence="4" id="KW-1185">Reference proteome</keyword>
<comment type="caution">
    <text evidence="3">The sequence shown here is derived from an EMBL/GenBank/DDBJ whole genome shotgun (WGS) entry which is preliminary data.</text>
</comment>
<gene>
    <name evidence="3" type="ORF">GCM10023189_54140</name>
</gene>
<evidence type="ECO:0000313" key="4">
    <source>
        <dbReference type="Proteomes" id="UP001501175"/>
    </source>
</evidence>
<dbReference type="RefSeq" id="WP_345249051.1">
    <property type="nucleotide sequence ID" value="NZ_BAABHD010000083.1"/>
</dbReference>
<feature type="compositionally biased region" description="Basic and acidic residues" evidence="1">
    <location>
        <begin position="195"/>
        <end position="204"/>
    </location>
</feature>
<feature type="region of interest" description="Disordered" evidence="1">
    <location>
        <begin position="191"/>
        <end position="216"/>
    </location>
</feature>
<feature type="region of interest" description="Disordered" evidence="1">
    <location>
        <begin position="82"/>
        <end position="107"/>
    </location>
</feature>
<evidence type="ECO:0000313" key="3">
    <source>
        <dbReference type="EMBL" id="GAA4468577.1"/>
    </source>
</evidence>